<evidence type="ECO:0000313" key="9">
    <source>
        <dbReference type="EMBL" id="GHE39367.1"/>
    </source>
</evidence>
<name>A0ABQ3HVQ9_9SPHI</name>
<keyword evidence="6 7" id="KW-0998">Cell outer membrane</keyword>
<dbReference type="InterPro" id="IPR012910">
    <property type="entry name" value="Plug_dom"/>
</dbReference>
<dbReference type="InterPro" id="IPR023997">
    <property type="entry name" value="TonB-dep_OMP_SusC/RagA_CS"/>
</dbReference>
<evidence type="ECO:0000256" key="7">
    <source>
        <dbReference type="PROSITE-ProRule" id="PRU01360"/>
    </source>
</evidence>
<dbReference type="Gene3D" id="2.40.170.20">
    <property type="entry name" value="TonB-dependent receptor, beta-barrel domain"/>
    <property type="match status" value="1"/>
</dbReference>
<dbReference type="Pfam" id="PF07715">
    <property type="entry name" value="Plug"/>
    <property type="match status" value="1"/>
</dbReference>
<keyword evidence="3 7" id="KW-1134">Transmembrane beta strand</keyword>
<evidence type="ECO:0000256" key="3">
    <source>
        <dbReference type="ARBA" id="ARBA00022452"/>
    </source>
</evidence>
<evidence type="ECO:0000259" key="8">
    <source>
        <dbReference type="Pfam" id="PF07715"/>
    </source>
</evidence>
<keyword evidence="10" id="KW-1185">Reference proteome</keyword>
<accession>A0ABQ3HVQ9</accession>
<dbReference type="Proteomes" id="UP000620550">
    <property type="component" value="Unassembled WGS sequence"/>
</dbReference>
<comment type="similarity">
    <text evidence="7">Belongs to the TonB-dependent receptor family.</text>
</comment>
<dbReference type="Gene3D" id="2.170.130.10">
    <property type="entry name" value="TonB-dependent receptor, plug domain"/>
    <property type="match status" value="1"/>
</dbReference>
<dbReference type="InterPro" id="IPR036942">
    <property type="entry name" value="Beta-barrel_TonB_sf"/>
</dbReference>
<dbReference type="Pfam" id="PF13715">
    <property type="entry name" value="CarbopepD_reg_2"/>
    <property type="match status" value="1"/>
</dbReference>
<keyword evidence="5 7" id="KW-0472">Membrane</keyword>
<keyword evidence="4 7" id="KW-0812">Transmembrane</keyword>
<dbReference type="InterPro" id="IPR037066">
    <property type="entry name" value="Plug_dom_sf"/>
</dbReference>
<evidence type="ECO:0000256" key="4">
    <source>
        <dbReference type="ARBA" id="ARBA00022692"/>
    </source>
</evidence>
<dbReference type="InterPro" id="IPR039426">
    <property type="entry name" value="TonB-dep_rcpt-like"/>
</dbReference>
<dbReference type="Gene3D" id="2.60.40.1120">
    <property type="entry name" value="Carboxypeptidase-like, regulatory domain"/>
    <property type="match status" value="1"/>
</dbReference>
<evidence type="ECO:0000256" key="6">
    <source>
        <dbReference type="ARBA" id="ARBA00023237"/>
    </source>
</evidence>
<dbReference type="NCBIfam" id="TIGR04057">
    <property type="entry name" value="SusC_RagA_signa"/>
    <property type="match status" value="1"/>
</dbReference>
<dbReference type="PROSITE" id="PS52016">
    <property type="entry name" value="TONB_DEPENDENT_REC_3"/>
    <property type="match status" value="1"/>
</dbReference>
<dbReference type="EMBL" id="BNAF01000008">
    <property type="protein sequence ID" value="GHE39367.1"/>
    <property type="molecule type" value="Genomic_DNA"/>
</dbReference>
<reference evidence="10" key="1">
    <citation type="journal article" date="2019" name="Int. J. Syst. Evol. Microbiol.">
        <title>The Global Catalogue of Microorganisms (GCM) 10K type strain sequencing project: providing services to taxonomists for standard genome sequencing and annotation.</title>
        <authorList>
            <consortium name="The Broad Institute Genomics Platform"/>
            <consortium name="The Broad Institute Genome Sequencing Center for Infectious Disease"/>
            <person name="Wu L."/>
            <person name="Ma J."/>
        </authorList>
    </citation>
    <scope>NUCLEOTIDE SEQUENCE [LARGE SCALE GENOMIC DNA]</scope>
    <source>
        <strain evidence="10">CGMCC 1.12966</strain>
    </source>
</reference>
<sequence>MELCNPLQRNTLTGIILILQTHSMWKADKLKWCVGRAWVIPMALFATSYGQVHARPNSSVEVLDVTVHNQQTIRGTIVDATSKQPIVGVTVGVKGTSAGTQTDADGRFSLQASKGQVLVVSFIGYQGQEITVGDNTTLSISLVNADNQLEDVVVTALGIKREKKSLGYSTTTVQGDEFTQSRDANLGNALSGKVAGVSVAGNATGVGGSSRVVIRGAASMTGNNQPLYVVDGIPLNNQNQGSAGQWGGMDMGDGMNAINADDIESIQVLKGAAASALYGFRGGNGVIMITTKSGKGQQGLGIEVNNNFTVNGIYDYRDFQSTYGQGLQGVKPGSSEAAFDTYNQSWGARLDGSNAVNRLGENYAYSPVDNWQNFYRNGLTNQTSVAVSGSDEKSTFRLGLNNIHETPILPNSSSNQRGANLNTTYKITPKVTLGLNVNYMFEFVKNRPNLSDGNGNTNATLLYLANGYDVRWLDAAVDAAGKELQPGNSVFFNNPYFLQYNKSNNSTRKRLTGGFNLRYDITDWLYVQGAATRDGFNLAFKQIQPKGAAADPNGFINEYNKEFEETNFNYLIGAKKNVGDFSISATVGGNALKSKEETWGTDGGIRPFIVDGVYNTGNVAAGTRTFKKIFEEYAVNSVYGTADFGFRDFLFLNLSARNDWYSTLDPANNGYVYPAASLSYVFSDHLNLPEWINMGKLRLSRAAASNGTDPYQRLLTYRTLSYEILERPVGTINNETIPNRDLKPVRISEWEAGLNMEFFNNRFGLDLAVYKKNTTDDIVRVTTSSASGYSTAIKNIGELQNRGIEALVYGDIVRKENFKWRGSINFGFNDSEVQNLGGQTNLIVEGGQSNGGNASIQQIVGLNYGQIVGYKYKTDANGNRIFDSNGLPVRSDRVEILGNGVYRFTGGFRNDFSYKNFSLGALLDVKLGAKIYSGTNYNLYGTGLHKATLEGREGGIIGQGVTANGEVNTKSIDAQTYWKHVVSQNITEEFVYDAGFVKLREISFGYSLPISMLSKTPFRGASLALVGRNLWTIHKNTPNIDPESAYNNGNAQGLELNGNPYTRNVGFNLNLKF</sequence>
<proteinExistence type="inferred from homology"/>
<organism evidence="9 10">
    <name type="scientific">Sphingobacterium griseoflavum</name>
    <dbReference type="NCBI Taxonomy" id="1474952"/>
    <lineage>
        <taxon>Bacteria</taxon>
        <taxon>Pseudomonadati</taxon>
        <taxon>Bacteroidota</taxon>
        <taxon>Sphingobacteriia</taxon>
        <taxon>Sphingobacteriales</taxon>
        <taxon>Sphingobacteriaceae</taxon>
        <taxon>Sphingobacterium</taxon>
    </lineage>
</organism>
<dbReference type="InterPro" id="IPR023996">
    <property type="entry name" value="TonB-dep_OMP_SusC/RagA"/>
</dbReference>
<dbReference type="NCBIfam" id="TIGR04056">
    <property type="entry name" value="OMP_RagA_SusC"/>
    <property type="match status" value="1"/>
</dbReference>
<comment type="subcellular location">
    <subcellularLocation>
        <location evidence="1 7">Cell outer membrane</location>
        <topology evidence="1 7">Multi-pass membrane protein</topology>
    </subcellularLocation>
</comment>
<keyword evidence="2 7" id="KW-0813">Transport</keyword>
<protein>
    <submittedName>
        <fullName evidence="9">SusC/RagA family TonB-linked outer membrane protein</fullName>
    </submittedName>
</protein>
<dbReference type="InterPro" id="IPR008969">
    <property type="entry name" value="CarboxyPept-like_regulatory"/>
</dbReference>
<evidence type="ECO:0000313" key="10">
    <source>
        <dbReference type="Proteomes" id="UP000620550"/>
    </source>
</evidence>
<comment type="caution">
    <text evidence="9">The sequence shown here is derived from an EMBL/GenBank/DDBJ whole genome shotgun (WGS) entry which is preliminary data.</text>
</comment>
<dbReference type="SUPFAM" id="SSF56935">
    <property type="entry name" value="Porins"/>
    <property type="match status" value="1"/>
</dbReference>
<evidence type="ECO:0000256" key="1">
    <source>
        <dbReference type="ARBA" id="ARBA00004571"/>
    </source>
</evidence>
<evidence type="ECO:0000256" key="5">
    <source>
        <dbReference type="ARBA" id="ARBA00023136"/>
    </source>
</evidence>
<feature type="domain" description="TonB-dependent receptor plug" evidence="8">
    <location>
        <begin position="163"/>
        <end position="286"/>
    </location>
</feature>
<gene>
    <name evidence="9" type="ORF">GCM10017764_23240</name>
</gene>
<evidence type="ECO:0000256" key="2">
    <source>
        <dbReference type="ARBA" id="ARBA00022448"/>
    </source>
</evidence>
<dbReference type="SUPFAM" id="SSF49464">
    <property type="entry name" value="Carboxypeptidase regulatory domain-like"/>
    <property type="match status" value="1"/>
</dbReference>